<feature type="transmembrane region" description="Helical" evidence="2">
    <location>
        <begin position="12"/>
        <end position="28"/>
    </location>
</feature>
<keyword evidence="2" id="KW-1133">Transmembrane helix</keyword>
<evidence type="ECO:0000313" key="4">
    <source>
        <dbReference type="Proteomes" id="UP000306241"/>
    </source>
</evidence>
<dbReference type="EMBL" id="LR594052">
    <property type="protein sequence ID" value="VTT44567.1"/>
    <property type="molecule type" value="Genomic_DNA"/>
</dbReference>
<gene>
    <name evidence="3" type="ORF">NCTC10924_01165</name>
</gene>
<keyword evidence="2" id="KW-0812">Transmembrane</keyword>
<feature type="coiled-coil region" evidence="1">
    <location>
        <begin position="85"/>
        <end position="115"/>
    </location>
</feature>
<proteinExistence type="predicted"/>
<accession>A0A4V0HBC5</accession>
<protein>
    <submittedName>
        <fullName evidence="3">Uncharacterized protein</fullName>
    </submittedName>
</protein>
<keyword evidence="2" id="KW-0472">Membrane</keyword>
<sequence>MNFDKKNINIWKILTIIFGMIILILLFFKFRFSEKTTVIFISAIASKEFLSSIAGALIGGLIALYIATKDNKRQEKLQAEQFNQLQNFETRKAFLQIENDKLQNLKDKIDETIDVIYYISFHIGVYSVWKYYHLELKRRVEKEHKPISRMIEEDQLLKQKYNDFRSVANKDRQLFYINMFITNYYFNVEKEDFKKKFQKVVVDINTFSDKIDKITNACDDSNVSDKAFQSLIDELIKNNSSIFSSLLNFKNEIDKQIVKNLKELQDTYKKEV</sequence>
<keyword evidence="1" id="KW-0175">Coiled coil</keyword>
<name>A0A4V0HBC5_STRPO</name>
<reference evidence="3 4" key="1">
    <citation type="submission" date="2019-05" db="EMBL/GenBank/DDBJ databases">
        <authorList>
            <consortium name="Pathogen Informatics"/>
        </authorList>
    </citation>
    <scope>NUCLEOTIDE SEQUENCE [LARGE SCALE GENOMIC DNA]</scope>
    <source>
        <strain evidence="3 4">NCTC10924</strain>
    </source>
</reference>
<evidence type="ECO:0000256" key="2">
    <source>
        <dbReference type="SAM" id="Phobius"/>
    </source>
</evidence>
<dbReference type="Proteomes" id="UP000306241">
    <property type="component" value="Chromosome"/>
</dbReference>
<evidence type="ECO:0000313" key="3">
    <source>
        <dbReference type="EMBL" id="VTT44567.1"/>
    </source>
</evidence>
<dbReference type="AlphaFoldDB" id="A0A4V0HBC5"/>
<feature type="transmembrane region" description="Helical" evidence="2">
    <location>
        <begin position="49"/>
        <end position="67"/>
    </location>
</feature>
<dbReference type="RefSeq" id="WP_093958709.1">
    <property type="nucleotide sequence ID" value="NZ_FZQN01000001.1"/>
</dbReference>
<evidence type="ECO:0000256" key="1">
    <source>
        <dbReference type="SAM" id="Coils"/>
    </source>
</evidence>
<organism evidence="3 4">
    <name type="scientific">Streptococcus porcinus</name>
    <dbReference type="NCBI Taxonomy" id="1340"/>
    <lineage>
        <taxon>Bacteria</taxon>
        <taxon>Bacillati</taxon>
        <taxon>Bacillota</taxon>
        <taxon>Bacilli</taxon>
        <taxon>Lactobacillales</taxon>
        <taxon>Streptococcaceae</taxon>
        <taxon>Streptococcus</taxon>
    </lineage>
</organism>